<sequence length="213" mass="24399">MEEESPEVLEKLEAAYTEAMNELSDISGWEPIKDWADLYTFRKPTEYGLDKIKIEAYIDRPPNKVCDYFYENLQKSHYELNREIVLRSEMVRSFSNGTGKVMYDLIHVPFPGISDREAVIFCKKLQFDENTCGFVDTSINYDGVETAENAVRCDVKYGLHIFEPLSGNKEKTHLTTVGLADPKGSIPTSMVNLGLGRRSDFYRAFIDILLKNI</sequence>
<dbReference type="InterPro" id="IPR023393">
    <property type="entry name" value="START-like_dom_sf"/>
</dbReference>
<dbReference type="PROSITE" id="PS50848">
    <property type="entry name" value="START"/>
    <property type="match status" value="1"/>
</dbReference>
<dbReference type="EMBL" id="CAJZBQ010000016">
    <property type="protein sequence ID" value="CAG9316567.1"/>
    <property type="molecule type" value="Genomic_DNA"/>
</dbReference>
<dbReference type="Proteomes" id="UP001162131">
    <property type="component" value="Unassembled WGS sequence"/>
</dbReference>
<feature type="domain" description="START" evidence="1">
    <location>
        <begin position="27"/>
        <end position="197"/>
    </location>
</feature>
<evidence type="ECO:0000313" key="2">
    <source>
        <dbReference type="EMBL" id="CAG9316567.1"/>
    </source>
</evidence>
<comment type="caution">
    <text evidence="2">The sequence shown here is derived from an EMBL/GenBank/DDBJ whole genome shotgun (WGS) entry which is preliminary data.</text>
</comment>
<dbReference type="SUPFAM" id="SSF55961">
    <property type="entry name" value="Bet v1-like"/>
    <property type="match status" value="1"/>
</dbReference>
<dbReference type="CDD" id="cd00177">
    <property type="entry name" value="START"/>
    <property type="match status" value="1"/>
</dbReference>
<gene>
    <name evidence="2" type="ORF">BSTOLATCC_MIC16675</name>
</gene>
<dbReference type="AlphaFoldDB" id="A0AAU9ITN5"/>
<keyword evidence="3" id="KW-1185">Reference proteome</keyword>
<proteinExistence type="predicted"/>
<accession>A0AAU9ITN5</accession>
<dbReference type="GO" id="GO:0008289">
    <property type="term" value="F:lipid binding"/>
    <property type="evidence" value="ECO:0007669"/>
    <property type="project" value="InterPro"/>
</dbReference>
<organism evidence="2 3">
    <name type="scientific">Blepharisma stoltei</name>
    <dbReference type="NCBI Taxonomy" id="1481888"/>
    <lineage>
        <taxon>Eukaryota</taxon>
        <taxon>Sar</taxon>
        <taxon>Alveolata</taxon>
        <taxon>Ciliophora</taxon>
        <taxon>Postciliodesmatophora</taxon>
        <taxon>Heterotrichea</taxon>
        <taxon>Heterotrichida</taxon>
        <taxon>Blepharismidae</taxon>
        <taxon>Blepharisma</taxon>
    </lineage>
</organism>
<evidence type="ECO:0000313" key="3">
    <source>
        <dbReference type="Proteomes" id="UP001162131"/>
    </source>
</evidence>
<reference evidence="2" key="1">
    <citation type="submission" date="2021-09" db="EMBL/GenBank/DDBJ databases">
        <authorList>
            <consortium name="AG Swart"/>
            <person name="Singh M."/>
            <person name="Singh A."/>
            <person name="Seah K."/>
            <person name="Emmerich C."/>
        </authorList>
    </citation>
    <scope>NUCLEOTIDE SEQUENCE</scope>
    <source>
        <strain evidence="2">ATCC30299</strain>
    </source>
</reference>
<dbReference type="InterPro" id="IPR002913">
    <property type="entry name" value="START_lipid-bd_dom"/>
</dbReference>
<evidence type="ECO:0000259" key="1">
    <source>
        <dbReference type="PROSITE" id="PS50848"/>
    </source>
</evidence>
<protein>
    <recommendedName>
        <fullName evidence="1">START domain-containing protein</fullName>
    </recommendedName>
</protein>
<dbReference type="Gene3D" id="3.30.530.20">
    <property type="match status" value="1"/>
</dbReference>
<name>A0AAU9ITN5_9CILI</name>